<gene>
    <name evidence="1" type="ORF">AQUCO_00700669v1</name>
</gene>
<sequence>MSKRGLFVLFQIKLAENISYYQVLSLFKLCRLNVYGNMSIPCDYLSPILSIPFHFLSSCFCDYVNLMETVLKLAQSHRRKSGQPWLFADRTWQASYNATPSCREFF</sequence>
<reference evidence="1 2" key="1">
    <citation type="submission" date="2017-09" db="EMBL/GenBank/DDBJ databases">
        <title>WGS assembly of Aquilegia coerulea Goldsmith.</title>
        <authorList>
            <person name="Hodges S."/>
            <person name="Kramer E."/>
            <person name="Nordborg M."/>
            <person name="Tomkins J."/>
            <person name="Borevitz J."/>
            <person name="Derieg N."/>
            <person name="Yan J."/>
            <person name="Mihaltcheva S."/>
            <person name="Hayes R.D."/>
            <person name="Rokhsar D."/>
        </authorList>
    </citation>
    <scope>NUCLEOTIDE SEQUENCE [LARGE SCALE GENOMIC DNA]</scope>
    <source>
        <strain evidence="2">cv. Goldsmith</strain>
    </source>
</reference>
<accession>A0A2G5EL75</accession>
<evidence type="ECO:0000313" key="1">
    <source>
        <dbReference type="EMBL" id="PIA56489.1"/>
    </source>
</evidence>
<name>A0A2G5EL75_AQUCA</name>
<protein>
    <submittedName>
        <fullName evidence="1">Uncharacterized protein</fullName>
    </submittedName>
</protein>
<proteinExistence type="predicted"/>
<dbReference type="Proteomes" id="UP000230069">
    <property type="component" value="Unassembled WGS sequence"/>
</dbReference>
<evidence type="ECO:0000313" key="2">
    <source>
        <dbReference type="Proteomes" id="UP000230069"/>
    </source>
</evidence>
<keyword evidence="2" id="KW-1185">Reference proteome</keyword>
<organism evidence="1 2">
    <name type="scientific">Aquilegia coerulea</name>
    <name type="common">Rocky mountain columbine</name>
    <dbReference type="NCBI Taxonomy" id="218851"/>
    <lineage>
        <taxon>Eukaryota</taxon>
        <taxon>Viridiplantae</taxon>
        <taxon>Streptophyta</taxon>
        <taxon>Embryophyta</taxon>
        <taxon>Tracheophyta</taxon>
        <taxon>Spermatophyta</taxon>
        <taxon>Magnoliopsida</taxon>
        <taxon>Ranunculales</taxon>
        <taxon>Ranunculaceae</taxon>
        <taxon>Thalictroideae</taxon>
        <taxon>Aquilegia</taxon>
    </lineage>
</organism>
<dbReference type="EMBL" id="KZ305024">
    <property type="protein sequence ID" value="PIA56489.1"/>
    <property type="molecule type" value="Genomic_DNA"/>
</dbReference>
<dbReference type="InParanoid" id="A0A2G5EL75"/>
<dbReference type="AlphaFoldDB" id="A0A2G5EL75"/>